<evidence type="ECO:0000313" key="2">
    <source>
        <dbReference type="Proteomes" id="UP000001535"/>
    </source>
</evidence>
<dbReference type="GeneID" id="3778812"/>
<evidence type="ECO:0000313" key="1">
    <source>
        <dbReference type="EMBL" id="CAJ42218.1"/>
    </source>
</evidence>
<protein>
    <submittedName>
        <fullName evidence="1">Uncharacterized protein</fullName>
    </submittedName>
</protein>
<gene>
    <name evidence="1" type="primary">rtp14</name>
</gene>
<reference evidence="1 2" key="1">
    <citation type="journal article" date="2006" name="J. Bacteriol.">
        <title>The genome of the novel phage Rtp, with a rosette-like tail tip, is homologous to the genome of phage T1.</title>
        <authorList>
            <person name="Wietzorrek A."/>
            <person name="Schwarz H."/>
            <person name="Herrmann C."/>
            <person name="Braun V."/>
        </authorList>
    </citation>
    <scope>NUCLEOTIDE SEQUENCE</scope>
</reference>
<dbReference type="RefSeq" id="YP_398958.1">
    <property type="nucleotide sequence ID" value="NC_007603.1"/>
</dbReference>
<keyword evidence="2" id="KW-1185">Reference proteome</keyword>
<dbReference type="OrthoDB" id="41727at10239"/>
<dbReference type="Proteomes" id="UP000001535">
    <property type="component" value="Segment"/>
</dbReference>
<dbReference type="KEGG" id="vg:3778812"/>
<name>Q333H0_9CAUD</name>
<organism evidence="1 2">
    <name type="scientific">Escherichia phage Rtp</name>
    <dbReference type="NCBI Taxonomy" id="2994041"/>
    <lineage>
        <taxon>Viruses</taxon>
        <taxon>Duplodnaviria</taxon>
        <taxon>Heunggongvirae</taxon>
        <taxon>Uroviricota</taxon>
        <taxon>Caudoviricetes</taxon>
        <taxon>Drexlerviridae</taxon>
        <taxon>Braunvirinae</taxon>
        <taxon>Rtpvirus</taxon>
        <taxon>Rtpvirus Rtp</taxon>
    </lineage>
</organism>
<accession>Q333H0</accession>
<dbReference type="EMBL" id="AM156909">
    <property type="protein sequence ID" value="CAJ42218.1"/>
    <property type="molecule type" value="Genomic_DNA"/>
</dbReference>
<proteinExistence type="predicted"/>
<sequence length="60" mass="6967">MKKASELFEHYVEVLGMDIDDAALELLRLGYPPREIPPIRDLDCSEVIEFIFSQLRTNDN</sequence>